<dbReference type="Proteomes" id="UP000824071">
    <property type="component" value="Unassembled WGS sequence"/>
</dbReference>
<comment type="cofactor">
    <cofactor evidence="1">
        <name>Mg(2+)</name>
        <dbReference type="ChEBI" id="CHEBI:18420"/>
    </cofactor>
</comment>
<evidence type="ECO:0000256" key="2">
    <source>
        <dbReference type="ARBA" id="ARBA00022679"/>
    </source>
</evidence>
<dbReference type="Pfam" id="PF13735">
    <property type="entry name" value="tRNA_NucTran2_2"/>
    <property type="match status" value="1"/>
</dbReference>
<dbReference type="GO" id="GO:0046872">
    <property type="term" value="F:metal ion binding"/>
    <property type="evidence" value="ECO:0007669"/>
    <property type="project" value="UniProtKB-KW"/>
</dbReference>
<dbReference type="GO" id="GO:0000166">
    <property type="term" value="F:nucleotide binding"/>
    <property type="evidence" value="ECO:0007669"/>
    <property type="project" value="UniProtKB-KW"/>
</dbReference>
<gene>
    <name evidence="13" type="ORF">IAC53_05470</name>
</gene>
<dbReference type="Pfam" id="PF01743">
    <property type="entry name" value="PolyA_pol"/>
    <property type="match status" value="1"/>
</dbReference>
<evidence type="ECO:0000313" key="13">
    <source>
        <dbReference type="EMBL" id="HIU36038.1"/>
    </source>
</evidence>
<dbReference type="InterPro" id="IPR050264">
    <property type="entry name" value="Bact_CCA-adding_enz_type3_sf"/>
</dbReference>
<proteinExistence type="inferred from homology"/>
<organism evidence="13 14">
    <name type="scientific">Candidatus Fimenecus excrementigallinarum</name>
    <dbReference type="NCBI Taxonomy" id="2840816"/>
    <lineage>
        <taxon>Bacteria</taxon>
        <taxon>Bacillati</taxon>
        <taxon>Bacillota</taxon>
        <taxon>Clostridia</taxon>
        <taxon>Candidatus Fimenecus</taxon>
    </lineage>
</organism>
<dbReference type="InterPro" id="IPR043519">
    <property type="entry name" value="NT_sf"/>
</dbReference>
<reference evidence="13" key="1">
    <citation type="submission" date="2020-10" db="EMBL/GenBank/DDBJ databases">
        <authorList>
            <person name="Gilroy R."/>
        </authorList>
    </citation>
    <scope>NUCLEOTIDE SEQUENCE</scope>
    <source>
        <strain evidence="13">ChiGjej1B1-19959</strain>
    </source>
</reference>
<dbReference type="InterPro" id="IPR032828">
    <property type="entry name" value="PolyA_RNA-bd"/>
</dbReference>
<evidence type="ECO:0000259" key="11">
    <source>
        <dbReference type="Pfam" id="PF12627"/>
    </source>
</evidence>
<dbReference type="InterPro" id="IPR002646">
    <property type="entry name" value="PolA_pol_head_dom"/>
</dbReference>
<keyword evidence="7" id="KW-0460">Magnesium</keyword>
<dbReference type="Gene3D" id="1.10.3090.10">
    <property type="entry name" value="cca-adding enzyme, domain 2"/>
    <property type="match status" value="1"/>
</dbReference>
<dbReference type="AlphaFoldDB" id="A0A9D1IF03"/>
<dbReference type="Gene3D" id="3.30.460.10">
    <property type="entry name" value="Beta Polymerase, domain 2"/>
    <property type="match status" value="1"/>
</dbReference>
<dbReference type="SUPFAM" id="SSF81891">
    <property type="entry name" value="Poly A polymerase C-terminal region-like"/>
    <property type="match status" value="1"/>
</dbReference>
<keyword evidence="8 9" id="KW-0694">RNA-binding</keyword>
<evidence type="ECO:0000313" key="14">
    <source>
        <dbReference type="Proteomes" id="UP000824071"/>
    </source>
</evidence>
<evidence type="ECO:0000259" key="10">
    <source>
        <dbReference type="Pfam" id="PF01743"/>
    </source>
</evidence>
<evidence type="ECO:0000256" key="1">
    <source>
        <dbReference type="ARBA" id="ARBA00001946"/>
    </source>
</evidence>
<keyword evidence="4" id="KW-0548">Nucleotidyltransferase</keyword>
<sequence length="442" mass="48971">MQLNAPKAVREALRRLSAAGFEAYAVGGCVRDSLRGADPEDWDITTAALPKEVEAVFSDCRFIETGLAHGTVTVLVEKMPLEITTFRIDGAYRDARHPQSVTFSRSLREDLVRRDFTVNTLCWNEQRGVVDLCGGLYDLQNGVLRAVGDPQRRFSEDALRILRGVRFQSTLGFTVEPETAKAMLAARKKLSHIAAERIREEFSKLLCGKAVRSAASRFSPVLTVFLPELAPLIGCEQNTPYHCFDVFEHTLAALEAAPPEEALRLCMFFHDFGKPACRTVDANGVAHFKGHAAVSAQLAEQILRRLRYPNRTVRRVVRLVELHDTKAPRDRVQARKLLSAVGADDYRALIAIKRADSRGKAQPHAIDDRLEAMERFLDDILRDGDCVRLCDLALGGNDLVAAGIPVGAQIREALEGLLDAVMDGRCPNEKDALLSFLTERAL</sequence>
<comment type="caution">
    <text evidence="13">The sequence shown here is derived from an EMBL/GenBank/DDBJ whole genome shotgun (WGS) entry which is preliminary data.</text>
</comment>
<evidence type="ECO:0000256" key="8">
    <source>
        <dbReference type="ARBA" id="ARBA00022884"/>
    </source>
</evidence>
<name>A0A9D1IF03_9FIRM</name>
<dbReference type="NCBIfam" id="TIGR00277">
    <property type="entry name" value="HDIG"/>
    <property type="match status" value="1"/>
</dbReference>
<comment type="similarity">
    <text evidence="9">Belongs to the tRNA nucleotidyltransferase/poly(A) polymerase family.</text>
</comment>
<dbReference type="CDD" id="cd05398">
    <property type="entry name" value="NT_ClassII-CCAase"/>
    <property type="match status" value="1"/>
</dbReference>
<keyword evidence="3" id="KW-0819">tRNA processing</keyword>
<dbReference type="GO" id="GO:0016779">
    <property type="term" value="F:nucleotidyltransferase activity"/>
    <property type="evidence" value="ECO:0007669"/>
    <property type="project" value="UniProtKB-KW"/>
</dbReference>
<dbReference type="PANTHER" id="PTHR46173:SF1">
    <property type="entry name" value="CCA TRNA NUCLEOTIDYLTRANSFERASE 1, MITOCHONDRIAL"/>
    <property type="match status" value="1"/>
</dbReference>
<evidence type="ECO:0000259" key="12">
    <source>
        <dbReference type="Pfam" id="PF13735"/>
    </source>
</evidence>
<reference evidence="13" key="2">
    <citation type="journal article" date="2021" name="PeerJ">
        <title>Extensive microbial diversity within the chicken gut microbiome revealed by metagenomics and culture.</title>
        <authorList>
            <person name="Gilroy R."/>
            <person name="Ravi A."/>
            <person name="Getino M."/>
            <person name="Pursley I."/>
            <person name="Horton D.L."/>
            <person name="Alikhan N.F."/>
            <person name="Baker D."/>
            <person name="Gharbi K."/>
            <person name="Hall N."/>
            <person name="Watson M."/>
            <person name="Adriaenssens E.M."/>
            <person name="Foster-Nyarko E."/>
            <person name="Jarju S."/>
            <person name="Secka A."/>
            <person name="Antonio M."/>
            <person name="Oren A."/>
            <person name="Chaudhuri R.R."/>
            <person name="La Ragione R."/>
            <person name="Hildebrand F."/>
            <person name="Pallen M.J."/>
        </authorList>
    </citation>
    <scope>NUCLEOTIDE SEQUENCE</scope>
    <source>
        <strain evidence="13">ChiGjej1B1-19959</strain>
    </source>
</reference>
<evidence type="ECO:0000256" key="3">
    <source>
        <dbReference type="ARBA" id="ARBA00022694"/>
    </source>
</evidence>
<keyword evidence="2 9" id="KW-0808">Transferase</keyword>
<dbReference type="PANTHER" id="PTHR46173">
    <property type="entry name" value="CCA TRNA NUCLEOTIDYLTRANSFERASE 1, MITOCHONDRIAL"/>
    <property type="match status" value="1"/>
</dbReference>
<dbReference type="GO" id="GO:0000049">
    <property type="term" value="F:tRNA binding"/>
    <property type="evidence" value="ECO:0007669"/>
    <property type="project" value="TreeGrafter"/>
</dbReference>
<keyword evidence="5" id="KW-0479">Metal-binding</keyword>
<dbReference type="InterPro" id="IPR006675">
    <property type="entry name" value="HDIG_dom"/>
</dbReference>
<protein>
    <submittedName>
        <fullName evidence="13">HDIG domain-containing protein</fullName>
    </submittedName>
</protein>
<evidence type="ECO:0000256" key="5">
    <source>
        <dbReference type="ARBA" id="ARBA00022723"/>
    </source>
</evidence>
<evidence type="ECO:0000256" key="4">
    <source>
        <dbReference type="ARBA" id="ARBA00022695"/>
    </source>
</evidence>
<feature type="domain" description="tRNA nucleotidyltransferase/poly(A) polymerase RNA and SrmB- binding" evidence="11">
    <location>
        <begin position="172"/>
        <end position="214"/>
    </location>
</feature>
<feature type="domain" description="CCA-adding enzyme C-terminal" evidence="12">
    <location>
        <begin position="296"/>
        <end position="437"/>
    </location>
</feature>
<evidence type="ECO:0000256" key="7">
    <source>
        <dbReference type="ARBA" id="ARBA00022842"/>
    </source>
</evidence>
<evidence type="ECO:0000256" key="6">
    <source>
        <dbReference type="ARBA" id="ARBA00022741"/>
    </source>
</evidence>
<accession>A0A9D1IF03</accession>
<dbReference type="SUPFAM" id="SSF81301">
    <property type="entry name" value="Nucleotidyltransferase"/>
    <property type="match status" value="1"/>
</dbReference>
<feature type="domain" description="Poly A polymerase head" evidence="10">
    <location>
        <begin position="23"/>
        <end position="145"/>
    </location>
</feature>
<dbReference type="InterPro" id="IPR032810">
    <property type="entry name" value="CCA-adding_enz_C"/>
</dbReference>
<dbReference type="Pfam" id="PF12627">
    <property type="entry name" value="PolyA_pol_RNAbd"/>
    <property type="match status" value="1"/>
</dbReference>
<keyword evidence="6" id="KW-0547">Nucleotide-binding</keyword>
<dbReference type="EMBL" id="DVMW01000033">
    <property type="protein sequence ID" value="HIU36038.1"/>
    <property type="molecule type" value="Genomic_DNA"/>
</dbReference>
<evidence type="ECO:0000256" key="9">
    <source>
        <dbReference type="RuleBase" id="RU003953"/>
    </source>
</evidence>
<dbReference type="GO" id="GO:0008033">
    <property type="term" value="P:tRNA processing"/>
    <property type="evidence" value="ECO:0007669"/>
    <property type="project" value="UniProtKB-KW"/>
</dbReference>
<dbReference type="Gene3D" id="1.10.246.80">
    <property type="match status" value="1"/>
</dbReference>